<keyword evidence="2" id="KW-0378">Hydrolase</keyword>
<dbReference type="Proteomes" id="UP001596166">
    <property type="component" value="Unassembled WGS sequence"/>
</dbReference>
<keyword evidence="3" id="KW-1185">Reference proteome</keyword>
<proteinExistence type="predicted"/>
<name>A0ABW0G6E0_9PROT</name>
<dbReference type="InterPro" id="IPR014982">
    <property type="entry name" value="GSCFA"/>
</dbReference>
<accession>A0ABW0G6E0</accession>
<dbReference type="Pfam" id="PF08885">
    <property type="entry name" value="GSCFA"/>
    <property type="match status" value="1"/>
</dbReference>
<organism evidence="2 3">
    <name type="scientific">Azospirillum himalayense</name>
    <dbReference type="NCBI Taxonomy" id="654847"/>
    <lineage>
        <taxon>Bacteria</taxon>
        <taxon>Pseudomonadati</taxon>
        <taxon>Pseudomonadota</taxon>
        <taxon>Alphaproteobacteria</taxon>
        <taxon>Rhodospirillales</taxon>
        <taxon>Azospirillaceae</taxon>
        <taxon>Azospirillum</taxon>
    </lineage>
</organism>
<evidence type="ECO:0000313" key="2">
    <source>
        <dbReference type="EMBL" id="MFC5355652.1"/>
    </source>
</evidence>
<reference evidence="3" key="1">
    <citation type="journal article" date="2019" name="Int. J. Syst. Evol. Microbiol.">
        <title>The Global Catalogue of Microorganisms (GCM) 10K type strain sequencing project: providing services to taxonomists for standard genome sequencing and annotation.</title>
        <authorList>
            <consortium name="The Broad Institute Genomics Platform"/>
            <consortium name="The Broad Institute Genome Sequencing Center for Infectious Disease"/>
            <person name="Wu L."/>
            <person name="Ma J."/>
        </authorList>
    </citation>
    <scope>NUCLEOTIDE SEQUENCE [LARGE SCALE GENOMIC DNA]</scope>
    <source>
        <strain evidence="3">CCUG 58760</strain>
    </source>
</reference>
<dbReference type="EC" id="3.1.-.-" evidence="2"/>
<feature type="domain" description="GSCFA" evidence="1">
    <location>
        <begin position="42"/>
        <end position="310"/>
    </location>
</feature>
<dbReference type="RefSeq" id="WP_376995287.1">
    <property type="nucleotide sequence ID" value="NZ_JBHSLC010000018.1"/>
</dbReference>
<evidence type="ECO:0000259" key="1">
    <source>
        <dbReference type="Pfam" id="PF08885"/>
    </source>
</evidence>
<sequence>MPYTPYQDSSDCAFWSRSISRVVHHAVDPVVGGSFLINSDTRVATAGSCFAQHISRHLRSIGIEPYVTEWPHPIVRDQAADFHYGIYTARFGNIYTSRQLLQLFARAYGQFVPGEDVWLGENGKFYDPFRPGLPGGFSTFQEYTEDRESHFYAVREMFENLDVFVFTLGLTETWEAISDGAVFPSCPGAIAGTFDPLKHRFINLSVVDVVNDMNAFIGMLVKINPSAKIILTVSPVPLVATATKGHVLPATIYSKSVLRVAAQQISDVHSNVDYFPSYEIITGPQARGMYFAEDCRSVRPEGVEHVMKIFNKHYVENGDMVSECSEVVNNTLDVSISEAQDALNVICEELYNDSNLHPR</sequence>
<gene>
    <name evidence="2" type="ORF">ACFPMG_11600</name>
</gene>
<evidence type="ECO:0000313" key="3">
    <source>
        <dbReference type="Proteomes" id="UP001596166"/>
    </source>
</evidence>
<dbReference type="GO" id="GO:0016787">
    <property type="term" value="F:hydrolase activity"/>
    <property type="evidence" value="ECO:0007669"/>
    <property type="project" value="UniProtKB-KW"/>
</dbReference>
<dbReference type="EMBL" id="JBHSLC010000018">
    <property type="protein sequence ID" value="MFC5355652.1"/>
    <property type="molecule type" value="Genomic_DNA"/>
</dbReference>
<comment type="caution">
    <text evidence="2">The sequence shown here is derived from an EMBL/GenBank/DDBJ whole genome shotgun (WGS) entry which is preliminary data.</text>
</comment>
<protein>
    <submittedName>
        <fullName evidence="2">GSCFA domain-containing protein</fullName>
        <ecNumber evidence="2">3.1.-.-</ecNumber>
    </submittedName>
</protein>